<dbReference type="EMBL" id="NMPR01000006">
    <property type="protein sequence ID" value="KAA8636136.1"/>
    <property type="molecule type" value="Genomic_DNA"/>
</dbReference>
<accession>A0A8S9A3V4</accession>
<name>A0A8S9A3V4_SORMA</name>
<feature type="region of interest" description="Disordered" evidence="1">
    <location>
        <begin position="143"/>
        <end position="162"/>
    </location>
</feature>
<feature type="compositionally biased region" description="Polar residues" evidence="1">
    <location>
        <begin position="96"/>
        <end position="117"/>
    </location>
</feature>
<comment type="caution">
    <text evidence="2">The sequence shown here is derived from an EMBL/GenBank/DDBJ whole genome shotgun (WGS) entry which is preliminary data.</text>
</comment>
<dbReference type="AlphaFoldDB" id="A0A8S9A3V4"/>
<reference evidence="2 3" key="1">
    <citation type="submission" date="2017-07" db="EMBL/GenBank/DDBJ databases">
        <title>Genome sequence of the Sordaria macrospora wild type strain R19027.</title>
        <authorList>
            <person name="Nowrousian M."/>
            <person name="Teichert I."/>
            <person name="Kueck U."/>
        </authorList>
    </citation>
    <scope>NUCLEOTIDE SEQUENCE [LARGE SCALE GENOMIC DNA]</scope>
    <source>
        <strain evidence="2 3">R19027</strain>
        <tissue evidence="2">Mycelium</tissue>
    </source>
</reference>
<evidence type="ECO:0000256" key="1">
    <source>
        <dbReference type="SAM" id="MobiDB-lite"/>
    </source>
</evidence>
<sequence>MDERFVRVLGRGFLALPSWVMSGTLTTEYRIPLSGLLSRPTSNNELLSFKFGSSNQSTITPPLPSCIKQQQKHHHRRPTTTCAPSDSPRWSAVARSPSTVPASSATMPNPGASTRTARSLCGWKTAPSQSLLPISALSTSARMHASTRAQSFWKTRRGSEEY</sequence>
<evidence type="ECO:0000313" key="2">
    <source>
        <dbReference type="EMBL" id="KAA8636136.1"/>
    </source>
</evidence>
<proteinExistence type="predicted"/>
<protein>
    <submittedName>
        <fullName evidence="2">Uncharacterized protein</fullName>
    </submittedName>
</protein>
<feature type="region of interest" description="Disordered" evidence="1">
    <location>
        <begin position="62"/>
        <end position="117"/>
    </location>
</feature>
<organism evidence="2 3">
    <name type="scientific">Sordaria macrospora</name>
    <dbReference type="NCBI Taxonomy" id="5147"/>
    <lineage>
        <taxon>Eukaryota</taxon>
        <taxon>Fungi</taxon>
        <taxon>Dikarya</taxon>
        <taxon>Ascomycota</taxon>
        <taxon>Pezizomycotina</taxon>
        <taxon>Sordariomycetes</taxon>
        <taxon>Sordariomycetidae</taxon>
        <taxon>Sordariales</taxon>
        <taxon>Sordariaceae</taxon>
        <taxon>Sordaria</taxon>
    </lineage>
</organism>
<dbReference type="Proteomes" id="UP000433876">
    <property type="component" value="Unassembled WGS sequence"/>
</dbReference>
<gene>
    <name evidence="2" type="ORF">SMACR_03577</name>
</gene>
<evidence type="ECO:0000313" key="3">
    <source>
        <dbReference type="Proteomes" id="UP000433876"/>
    </source>
</evidence>
<feature type="compositionally biased region" description="Polar residues" evidence="1">
    <location>
        <begin position="143"/>
        <end position="153"/>
    </location>
</feature>